<dbReference type="Proteomes" id="UP000658305">
    <property type="component" value="Unassembled WGS sequence"/>
</dbReference>
<feature type="domain" description="Enoyl reductase (ER)" evidence="2">
    <location>
        <begin position="73"/>
        <end position="368"/>
    </location>
</feature>
<dbReference type="Pfam" id="PF16884">
    <property type="entry name" value="ADH_N_2"/>
    <property type="match status" value="1"/>
</dbReference>
<reference evidence="4" key="1">
    <citation type="journal article" date="2019" name="Int. J. Syst. Evol. Microbiol.">
        <title>The Global Catalogue of Microorganisms (GCM) 10K type strain sequencing project: providing services to taxonomists for standard genome sequencing and annotation.</title>
        <authorList>
            <consortium name="The Broad Institute Genomics Platform"/>
            <consortium name="The Broad Institute Genome Sequencing Center for Infectious Disease"/>
            <person name="Wu L."/>
            <person name="Ma J."/>
        </authorList>
    </citation>
    <scope>NUCLEOTIDE SEQUENCE [LARGE SCALE GENOMIC DNA]</scope>
    <source>
        <strain evidence="4">KCTC 23298</strain>
    </source>
</reference>
<keyword evidence="1" id="KW-0560">Oxidoreductase</keyword>
<dbReference type="InterPro" id="IPR011032">
    <property type="entry name" value="GroES-like_sf"/>
</dbReference>
<protein>
    <submittedName>
        <fullName evidence="3">NADP-dependent oxidoreductase YfmJ</fullName>
    </submittedName>
</protein>
<dbReference type="InterPro" id="IPR020843">
    <property type="entry name" value="ER"/>
</dbReference>
<dbReference type="Pfam" id="PF00107">
    <property type="entry name" value="ADH_zinc_N"/>
    <property type="match status" value="1"/>
</dbReference>
<dbReference type="PANTHER" id="PTHR43205">
    <property type="entry name" value="PROSTAGLANDIN REDUCTASE"/>
    <property type="match status" value="1"/>
</dbReference>
<evidence type="ECO:0000313" key="4">
    <source>
        <dbReference type="Proteomes" id="UP000658305"/>
    </source>
</evidence>
<dbReference type="SUPFAM" id="SSF50129">
    <property type="entry name" value="GroES-like"/>
    <property type="match status" value="1"/>
</dbReference>
<dbReference type="SMART" id="SM00829">
    <property type="entry name" value="PKS_ER"/>
    <property type="match status" value="1"/>
</dbReference>
<accession>A0ABQ3FHK6</accession>
<comment type="caution">
    <text evidence="3">The sequence shown here is derived from an EMBL/GenBank/DDBJ whole genome shotgun (WGS) entry which is preliminary data.</text>
</comment>
<dbReference type="InterPro" id="IPR045010">
    <property type="entry name" value="MDR_fam"/>
</dbReference>
<dbReference type="CDD" id="cd05288">
    <property type="entry name" value="PGDH"/>
    <property type="match status" value="1"/>
</dbReference>
<proteinExistence type="predicted"/>
<organism evidence="3 4">
    <name type="scientific">Gemmobacter nanjingensis</name>
    <dbReference type="NCBI Taxonomy" id="488454"/>
    <lineage>
        <taxon>Bacteria</taxon>
        <taxon>Pseudomonadati</taxon>
        <taxon>Pseudomonadota</taxon>
        <taxon>Alphaproteobacteria</taxon>
        <taxon>Rhodobacterales</taxon>
        <taxon>Paracoccaceae</taxon>
        <taxon>Gemmobacter</taxon>
    </lineage>
</organism>
<evidence type="ECO:0000313" key="3">
    <source>
        <dbReference type="EMBL" id="GHC24318.1"/>
    </source>
</evidence>
<dbReference type="Gene3D" id="3.40.50.720">
    <property type="entry name" value="NAD(P)-binding Rossmann-like Domain"/>
    <property type="match status" value="1"/>
</dbReference>
<dbReference type="InterPro" id="IPR036291">
    <property type="entry name" value="NAD(P)-bd_dom_sf"/>
</dbReference>
<evidence type="ECO:0000256" key="1">
    <source>
        <dbReference type="ARBA" id="ARBA00023002"/>
    </source>
</evidence>
<evidence type="ECO:0000259" key="2">
    <source>
        <dbReference type="SMART" id="SM00829"/>
    </source>
</evidence>
<dbReference type="InterPro" id="IPR013149">
    <property type="entry name" value="ADH-like_C"/>
</dbReference>
<dbReference type="SUPFAM" id="SSF51735">
    <property type="entry name" value="NAD(P)-binding Rossmann-fold domains"/>
    <property type="match status" value="1"/>
</dbReference>
<dbReference type="InterPro" id="IPR041694">
    <property type="entry name" value="ADH_N_2"/>
</dbReference>
<name>A0ABQ3FHK6_9RHOB</name>
<keyword evidence="4" id="KW-1185">Reference proteome</keyword>
<dbReference type="Gene3D" id="3.90.180.10">
    <property type="entry name" value="Medium-chain alcohol dehydrogenases, catalytic domain"/>
    <property type="match status" value="1"/>
</dbReference>
<sequence>MGQLFARLNTVSASKGCLATPVAASLPLHPDTKDKAMTSNPTWTLKRFPTGMPAPEDFSLEDRPAPVAGPGELLVRTLWLSVDPYMRARLSPAKNYAAGQQIGEVMQGGGVGEVVTSNSPLFRPGDIIQADDFGWQPYTTVAADTAMRLDPDAAPVQTSLGCLGMPGLSAYFALLNVGRPKAGETVLISAASGALGQIAGQIARIKGFNPVAIAGSDAKVEWCRSIGYQAGINHRTAGDLTAAIARACPDGVDVFLDSTAGPLHDAALLNLNTFGRIVVVGTVALADRFDQPDIGPRFLRRILVTRARIEGFLLNDFEAHYAEARRDLTAWYQQGLLEAREDVAEGIEAAPQAFIRMLKGENFGKQLVKL</sequence>
<dbReference type="EMBL" id="BMYI01000007">
    <property type="protein sequence ID" value="GHC24318.1"/>
    <property type="molecule type" value="Genomic_DNA"/>
</dbReference>
<gene>
    <name evidence="3" type="primary">yfmJ</name>
    <name evidence="3" type="ORF">GCM10007291_24690</name>
</gene>
<dbReference type="PANTHER" id="PTHR43205:SF7">
    <property type="entry name" value="PROSTAGLANDIN REDUCTASE 1"/>
    <property type="match status" value="1"/>
</dbReference>